<organism evidence="4 5">
    <name type="scientific">Candidatus Nitronereus thalassa</name>
    <dbReference type="NCBI Taxonomy" id="3020898"/>
    <lineage>
        <taxon>Bacteria</taxon>
        <taxon>Pseudomonadati</taxon>
        <taxon>Nitrospirota</taxon>
        <taxon>Nitrospiria</taxon>
        <taxon>Nitrospirales</taxon>
        <taxon>Nitrospiraceae</taxon>
        <taxon>Candidatus Nitronereus</taxon>
    </lineage>
</organism>
<dbReference type="InterPro" id="IPR020583">
    <property type="entry name" value="Inositol_monoP_metal-BS"/>
</dbReference>
<dbReference type="PROSITE" id="PS00629">
    <property type="entry name" value="IMP_1"/>
    <property type="match status" value="1"/>
</dbReference>
<evidence type="ECO:0000313" key="4">
    <source>
        <dbReference type="EMBL" id="MDT7044220.1"/>
    </source>
</evidence>
<name>A0ABU3KCS3_9BACT</name>
<keyword evidence="5" id="KW-1185">Reference proteome</keyword>
<dbReference type="Gene3D" id="3.30.540.10">
    <property type="entry name" value="Fructose-1,6-Bisphosphatase, subunit A, domain 1"/>
    <property type="match status" value="1"/>
</dbReference>
<protein>
    <submittedName>
        <fullName evidence="4">3'(2'),5'-bisphosphate nucleotidase CysQ</fullName>
    </submittedName>
</protein>
<dbReference type="PRINTS" id="PR00377">
    <property type="entry name" value="IMPHPHTASES"/>
</dbReference>
<reference evidence="4 5" key="1">
    <citation type="journal article" date="2023" name="ISME J.">
        <title>Cultivation and genomic characterization of novel and ubiquitous marine nitrite-oxidizing bacteria from the Nitrospirales.</title>
        <authorList>
            <person name="Mueller A.J."/>
            <person name="Daebeler A."/>
            <person name="Herbold C.W."/>
            <person name="Kirkegaard R.H."/>
            <person name="Daims H."/>
        </authorList>
    </citation>
    <scope>NUCLEOTIDE SEQUENCE [LARGE SCALE GENOMIC DNA]</scope>
    <source>
        <strain evidence="4 5">EB</strain>
    </source>
</reference>
<dbReference type="PANTHER" id="PTHR20854:SF4">
    <property type="entry name" value="INOSITOL-1-MONOPHOSPHATASE-RELATED"/>
    <property type="match status" value="1"/>
</dbReference>
<dbReference type="PANTHER" id="PTHR20854">
    <property type="entry name" value="INOSITOL MONOPHOSPHATASE"/>
    <property type="match status" value="1"/>
</dbReference>
<gene>
    <name evidence="4" type="ORF">PPG34_17855</name>
</gene>
<keyword evidence="3" id="KW-0460">Magnesium</keyword>
<keyword evidence="1" id="KW-0479">Metal-binding</keyword>
<dbReference type="Proteomes" id="UP001250932">
    <property type="component" value="Unassembled WGS sequence"/>
</dbReference>
<comment type="caution">
    <text evidence="4">The sequence shown here is derived from an EMBL/GenBank/DDBJ whole genome shotgun (WGS) entry which is preliminary data.</text>
</comment>
<dbReference type="RefSeq" id="WP_313834805.1">
    <property type="nucleotide sequence ID" value="NZ_JAQOUE010000002.1"/>
</dbReference>
<dbReference type="Gene3D" id="3.40.190.80">
    <property type="match status" value="1"/>
</dbReference>
<dbReference type="InterPro" id="IPR000760">
    <property type="entry name" value="Inositol_monophosphatase-like"/>
</dbReference>
<dbReference type="Pfam" id="PF00459">
    <property type="entry name" value="Inositol_P"/>
    <property type="match status" value="1"/>
</dbReference>
<evidence type="ECO:0000256" key="3">
    <source>
        <dbReference type="ARBA" id="ARBA00022842"/>
    </source>
</evidence>
<dbReference type="EMBL" id="JAQOUE010000002">
    <property type="protein sequence ID" value="MDT7044220.1"/>
    <property type="molecule type" value="Genomic_DNA"/>
</dbReference>
<accession>A0ABU3KCS3</accession>
<proteinExistence type="predicted"/>
<evidence type="ECO:0000313" key="5">
    <source>
        <dbReference type="Proteomes" id="UP001250932"/>
    </source>
</evidence>
<dbReference type="SUPFAM" id="SSF56655">
    <property type="entry name" value="Carbohydrate phosphatase"/>
    <property type="match status" value="1"/>
</dbReference>
<dbReference type="CDD" id="cd01638">
    <property type="entry name" value="CysQ"/>
    <property type="match status" value="1"/>
</dbReference>
<keyword evidence="2" id="KW-0378">Hydrolase</keyword>
<evidence type="ECO:0000256" key="1">
    <source>
        <dbReference type="ARBA" id="ARBA00022723"/>
    </source>
</evidence>
<sequence length="261" mass="28837">MNTELDIVLDAVKQAGARTLELAENGFETHRKADRSPVTSADLAVNQILHDTLSKQFPNDGWMSEESPDTDERLQRSRVWIIDPIDGTSYFIKGIPQYSISVALIENQEPILGVIYNPATEELFSALKGQGLHLNGKPVTTNALADKPLRILVNPSRLGRKEFKALEAHATLQPMGSIAYSLALVAAGQADGTINYDQLHEWDIAAGWLLVQEGQGIVTDSFGKTLPFNQPDPISRGVLATRQNRHKDFETLLTKRPEKKS</sequence>
<evidence type="ECO:0000256" key="2">
    <source>
        <dbReference type="ARBA" id="ARBA00022801"/>
    </source>
</evidence>